<protein>
    <submittedName>
        <fullName evidence="2">Uncharacterized protein</fullName>
    </submittedName>
</protein>
<evidence type="ECO:0000256" key="1">
    <source>
        <dbReference type="SAM" id="Phobius"/>
    </source>
</evidence>
<evidence type="ECO:0000313" key="3">
    <source>
        <dbReference type="Proteomes" id="UP000613113"/>
    </source>
</evidence>
<dbReference type="Proteomes" id="UP000613113">
    <property type="component" value="Unassembled WGS sequence"/>
</dbReference>
<sequence>MKTTFKVFLVLCAVLIAAMLCMPLLPDQQVWINGEEIHGVTGFGVILCGMIFAVFAGVLAFLFGGLVLAGVGVLLACIAISVFFGLMFALLPMFIPVLAVVGAVMLFQHFRRQRNRVSH</sequence>
<keyword evidence="1" id="KW-1133">Transmembrane helix</keyword>
<feature type="transmembrane region" description="Helical" evidence="1">
    <location>
        <begin position="37"/>
        <end position="59"/>
    </location>
</feature>
<feature type="transmembrane region" description="Helical" evidence="1">
    <location>
        <begin position="66"/>
        <end position="87"/>
    </location>
</feature>
<dbReference type="RefSeq" id="WP_186864129.1">
    <property type="nucleotide sequence ID" value="NZ_JACOGC010000009.1"/>
</dbReference>
<keyword evidence="1" id="KW-0812">Transmembrane</keyword>
<name>A0ABR6YRR0_9BURK</name>
<evidence type="ECO:0000313" key="2">
    <source>
        <dbReference type="EMBL" id="MBC3886579.1"/>
    </source>
</evidence>
<gene>
    <name evidence="2" type="ORF">H8K27_15740</name>
</gene>
<feature type="transmembrane region" description="Helical" evidence="1">
    <location>
        <begin position="7"/>
        <end position="25"/>
    </location>
</feature>
<keyword evidence="3" id="KW-1185">Reference proteome</keyword>
<reference evidence="2 3" key="1">
    <citation type="submission" date="2020-08" db="EMBL/GenBank/DDBJ databases">
        <title>Novel species isolated from subtropical streams in China.</title>
        <authorList>
            <person name="Lu H."/>
        </authorList>
    </citation>
    <scope>NUCLEOTIDE SEQUENCE [LARGE SCALE GENOMIC DNA]</scope>
    <source>
        <strain evidence="2 3">FT31W</strain>
    </source>
</reference>
<keyword evidence="1" id="KW-0472">Membrane</keyword>
<dbReference type="EMBL" id="JACOGC010000009">
    <property type="protein sequence ID" value="MBC3886579.1"/>
    <property type="molecule type" value="Genomic_DNA"/>
</dbReference>
<organism evidence="2 3">
    <name type="scientific">Undibacterium griseum</name>
    <dbReference type="NCBI Taxonomy" id="2762295"/>
    <lineage>
        <taxon>Bacteria</taxon>
        <taxon>Pseudomonadati</taxon>
        <taxon>Pseudomonadota</taxon>
        <taxon>Betaproteobacteria</taxon>
        <taxon>Burkholderiales</taxon>
        <taxon>Oxalobacteraceae</taxon>
        <taxon>Undibacterium</taxon>
    </lineage>
</organism>
<comment type="caution">
    <text evidence="2">The sequence shown here is derived from an EMBL/GenBank/DDBJ whole genome shotgun (WGS) entry which is preliminary data.</text>
</comment>
<feature type="transmembrane region" description="Helical" evidence="1">
    <location>
        <begin position="93"/>
        <end position="110"/>
    </location>
</feature>
<accession>A0ABR6YRR0</accession>
<proteinExistence type="predicted"/>